<organism evidence="3 4">
    <name type="scientific">Candidatus Bacteroides merdigallinarum</name>
    <dbReference type="NCBI Taxonomy" id="2838473"/>
    <lineage>
        <taxon>Bacteria</taxon>
        <taxon>Pseudomonadati</taxon>
        <taxon>Bacteroidota</taxon>
        <taxon>Bacteroidia</taxon>
        <taxon>Bacteroidales</taxon>
        <taxon>Bacteroidaceae</taxon>
        <taxon>Bacteroides</taxon>
    </lineage>
</organism>
<dbReference type="GO" id="GO:0016757">
    <property type="term" value="F:glycosyltransferase activity"/>
    <property type="evidence" value="ECO:0007669"/>
    <property type="project" value="InterPro"/>
</dbReference>
<evidence type="ECO:0000313" key="4">
    <source>
        <dbReference type="Proteomes" id="UP000824028"/>
    </source>
</evidence>
<name>A0A9D2E6M1_9BACE</name>
<accession>A0A9D2E6M1</accession>
<dbReference type="EMBL" id="DXBX01000010">
    <property type="protein sequence ID" value="HIZ32158.1"/>
    <property type="molecule type" value="Genomic_DNA"/>
</dbReference>
<dbReference type="InterPro" id="IPR028098">
    <property type="entry name" value="Glyco_trans_4-like_N"/>
</dbReference>
<dbReference type="Proteomes" id="UP000824028">
    <property type="component" value="Unassembled WGS sequence"/>
</dbReference>
<reference evidence="3" key="2">
    <citation type="submission" date="2021-04" db="EMBL/GenBank/DDBJ databases">
        <authorList>
            <person name="Gilroy R."/>
        </authorList>
    </citation>
    <scope>NUCLEOTIDE SEQUENCE</scope>
    <source>
        <strain evidence="3">ChiHjej9B8-1298</strain>
    </source>
</reference>
<protein>
    <submittedName>
        <fullName evidence="3">Glycosyltransferase family 4 protein</fullName>
    </submittedName>
</protein>
<evidence type="ECO:0000259" key="2">
    <source>
        <dbReference type="Pfam" id="PF13477"/>
    </source>
</evidence>
<feature type="domain" description="Glycosyltransferase subfamily 4-like N-terminal" evidence="2">
    <location>
        <begin position="15"/>
        <end position="134"/>
    </location>
</feature>
<dbReference type="PANTHER" id="PTHR12526">
    <property type="entry name" value="GLYCOSYLTRANSFERASE"/>
    <property type="match status" value="1"/>
</dbReference>
<feature type="domain" description="Glycosyl transferase family 1" evidence="1">
    <location>
        <begin position="194"/>
        <end position="356"/>
    </location>
</feature>
<proteinExistence type="predicted"/>
<gene>
    <name evidence="3" type="ORF">H9814_01235</name>
</gene>
<dbReference type="CDD" id="cd03808">
    <property type="entry name" value="GT4_CapM-like"/>
    <property type="match status" value="1"/>
</dbReference>
<comment type="caution">
    <text evidence="3">The sequence shown here is derived from an EMBL/GenBank/DDBJ whole genome shotgun (WGS) entry which is preliminary data.</text>
</comment>
<dbReference type="Pfam" id="PF13477">
    <property type="entry name" value="Glyco_trans_4_2"/>
    <property type="match status" value="1"/>
</dbReference>
<evidence type="ECO:0000313" key="3">
    <source>
        <dbReference type="EMBL" id="HIZ32158.1"/>
    </source>
</evidence>
<dbReference type="AlphaFoldDB" id="A0A9D2E6M1"/>
<reference evidence="3" key="1">
    <citation type="journal article" date="2021" name="PeerJ">
        <title>Extensive microbial diversity within the chicken gut microbiome revealed by metagenomics and culture.</title>
        <authorList>
            <person name="Gilroy R."/>
            <person name="Ravi A."/>
            <person name="Getino M."/>
            <person name="Pursley I."/>
            <person name="Horton D.L."/>
            <person name="Alikhan N.F."/>
            <person name="Baker D."/>
            <person name="Gharbi K."/>
            <person name="Hall N."/>
            <person name="Watson M."/>
            <person name="Adriaenssens E.M."/>
            <person name="Foster-Nyarko E."/>
            <person name="Jarju S."/>
            <person name="Secka A."/>
            <person name="Antonio M."/>
            <person name="Oren A."/>
            <person name="Chaudhuri R.R."/>
            <person name="La Ragione R."/>
            <person name="Hildebrand F."/>
            <person name="Pallen M.J."/>
        </authorList>
    </citation>
    <scope>NUCLEOTIDE SEQUENCE</scope>
    <source>
        <strain evidence="3">ChiHjej9B8-1298</strain>
    </source>
</reference>
<dbReference type="InterPro" id="IPR001296">
    <property type="entry name" value="Glyco_trans_1"/>
</dbReference>
<dbReference type="SUPFAM" id="SSF53756">
    <property type="entry name" value="UDP-Glycosyltransferase/glycogen phosphorylase"/>
    <property type="match status" value="1"/>
</dbReference>
<sequence>MKKLCAITTIDITLSSFVVNAMRKLQEEGYDITFISSMSNNFYNKFRHEFHCINLQMSRGTNPLEMLKSIWMLYKIFRRERFDYIQYATPNASLYASVAAFMVGCPIRVYCQWGIRYVGFEGMKRSFFKMLEILTCKLSTHIRPASQKNLVFAVSEGHYPEKKAAIIGAGGTIGVDFKVFDKSKKEAYKAAVIEKYPILQNRFVFGFVGRMDRDKGTNELFSSFLKLHQKYPNVGLLFIGPEDKITGIDISLYQAVKDSGAAVFTGFTSEVPQYISAIDVLVHPSYREGFSMVIQQAMAMEIAVVTTNIPGPSEVIEENVSGLLAEAKDSESLAQAMEKFLQDNVLRSSMAHEGYNRARKLFERGHMLELTCIDRKRILQDL</sequence>
<dbReference type="PANTHER" id="PTHR12526:SF630">
    <property type="entry name" value="GLYCOSYLTRANSFERASE"/>
    <property type="match status" value="1"/>
</dbReference>
<dbReference type="Pfam" id="PF00534">
    <property type="entry name" value="Glycos_transf_1"/>
    <property type="match status" value="1"/>
</dbReference>
<dbReference type="Gene3D" id="3.40.50.2000">
    <property type="entry name" value="Glycogen Phosphorylase B"/>
    <property type="match status" value="2"/>
</dbReference>
<evidence type="ECO:0000259" key="1">
    <source>
        <dbReference type="Pfam" id="PF00534"/>
    </source>
</evidence>